<dbReference type="EMBL" id="CP048620">
    <property type="protein sequence ID" value="QPJ65747.1"/>
    <property type="molecule type" value="Genomic_DNA"/>
</dbReference>
<name>A0A7T0C395_9BACT</name>
<evidence type="ECO:0000313" key="1">
    <source>
        <dbReference type="EMBL" id="QPJ65747.1"/>
    </source>
</evidence>
<gene>
    <name evidence="1" type="ORF">G3M78_10235</name>
</gene>
<proteinExistence type="predicted"/>
<sequence>MTDDKEWDRGASFSRCGAYRYDLWRIWDQNKDFVAFIMLNPSTADVYKNDPTVERCQRFALAWGFGGLHVCNIFALRTTYPKILRENSRPVGTGNDAMILKRAQGAGKVICAWGNHGAFLDRGEKVVTKLLKRGIQPHAFDLTLQGQPKHPLYLRKTAKARPWNGFPRNKKKSS</sequence>
<dbReference type="AlphaFoldDB" id="A0A7T0C395"/>
<reference evidence="2" key="1">
    <citation type="submission" date="2020-02" db="EMBL/GenBank/DDBJ databases">
        <title>Genomic and physiological characterization of two novel Nitrospinaceae genera.</title>
        <authorList>
            <person name="Mueller A.J."/>
            <person name="Jung M.-Y."/>
            <person name="Strachan C.R."/>
            <person name="Herbold C.W."/>
            <person name="Kirkegaard R.H."/>
            <person name="Daims H."/>
        </authorList>
    </citation>
    <scope>NUCLEOTIDE SEQUENCE [LARGE SCALE GENOMIC DNA]</scope>
</reference>
<dbReference type="Proteomes" id="UP000594464">
    <property type="component" value="Chromosome"/>
</dbReference>
<organism evidence="1 2">
    <name type="scientific">Candidatus Nitrohelix vancouverensis</name>
    <dbReference type="NCBI Taxonomy" id="2705534"/>
    <lineage>
        <taxon>Bacteria</taxon>
        <taxon>Pseudomonadati</taxon>
        <taxon>Nitrospinota/Tectimicrobiota group</taxon>
        <taxon>Nitrospinota</taxon>
        <taxon>Nitrospinia</taxon>
        <taxon>Nitrospinales</taxon>
        <taxon>Nitrospinaceae</taxon>
        <taxon>Candidatus Nitrohelix</taxon>
    </lineage>
</organism>
<dbReference type="KEGG" id="nva:G3M78_10235"/>
<dbReference type="Pfam" id="PF07799">
    <property type="entry name" value="DUF1643"/>
    <property type="match status" value="1"/>
</dbReference>
<evidence type="ECO:0000313" key="2">
    <source>
        <dbReference type="Proteomes" id="UP000594464"/>
    </source>
</evidence>
<protein>
    <submittedName>
        <fullName evidence="1">DUF1643 domain-containing protein</fullName>
    </submittedName>
</protein>
<accession>A0A7T0C395</accession>
<dbReference type="InterPro" id="IPR012441">
    <property type="entry name" value="DUF1643"/>
</dbReference>